<protein>
    <submittedName>
        <fullName evidence="5">CopY family transcriptional regulator</fullName>
    </submittedName>
</protein>
<dbReference type="KEGG" id="ngv:CDO52_01550"/>
<keyword evidence="4" id="KW-0804">Transcription</keyword>
<dbReference type="EMBL" id="CP022753">
    <property type="protein sequence ID" value="ASU81654.1"/>
    <property type="molecule type" value="Genomic_DNA"/>
</dbReference>
<dbReference type="OrthoDB" id="9813987at2"/>
<keyword evidence="2" id="KW-0805">Transcription regulation</keyword>
<evidence type="ECO:0000256" key="3">
    <source>
        <dbReference type="ARBA" id="ARBA00023125"/>
    </source>
</evidence>
<dbReference type="Proteomes" id="UP000215005">
    <property type="component" value="Chromosome"/>
</dbReference>
<dbReference type="Gene3D" id="1.10.10.10">
    <property type="entry name" value="Winged helix-like DNA-binding domain superfamily/Winged helix DNA-binding domain"/>
    <property type="match status" value="1"/>
</dbReference>
<dbReference type="SUPFAM" id="SSF46785">
    <property type="entry name" value="Winged helix' DNA-binding domain"/>
    <property type="match status" value="1"/>
</dbReference>
<dbReference type="AlphaFoldDB" id="A0A223S0M3"/>
<proteinExistence type="inferred from homology"/>
<comment type="similarity">
    <text evidence="1">Belongs to the BlaI transcriptional regulatory family.</text>
</comment>
<reference evidence="5 6" key="1">
    <citation type="submission" date="2017-08" db="EMBL/GenBank/DDBJ databases">
        <title>The complete genome sequence of Nocardiopsis gilva YIM 90087.</title>
        <authorList>
            <person name="Yin M."/>
            <person name="Tang S."/>
        </authorList>
    </citation>
    <scope>NUCLEOTIDE SEQUENCE [LARGE SCALE GENOMIC DNA]</scope>
    <source>
        <strain evidence="5 6">YIM 90087</strain>
    </source>
</reference>
<name>A0A223S0M3_9ACTN</name>
<evidence type="ECO:0000256" key="2">
    <source>
        <dbReference type="ARBA" id="ARBA00023015"/>
    </source>
</evidence>
<accession>A0A223S0M3</accession>
<keyword evidence="6" id="KW-1185">Reference proteome</keyword>
<evidence type="ECO:0000313" key="6">
    <source>
        <dbReference type="Proteomes" id="UP000215005"/>
    </source>
</evidence>
<dbReference type="GO" id="GO:0045892">
    <property type="term" value="P:negative regulation of DNA-templated transcription"/>
    <property type="evidence" value="ECO:0007669"/>
    <property type="project" value="InterPro"/>
</dbReference>
<evidence type="ECO:0000256" key="1">
    <source>
        <dbReference type="ARBA" id="ARBA00011046"/>
    </source>
</evidence>
<evidence type="ECO:0000313" key="5">
    <source>
        <dbReference type="EMBL" id="ASU81654.1"/>
    </source>
</evidence>
<dbReference type="Pfam" id="PF03965">
    <property type="entry name" value="Penicillinase_R"/>
    <property type="match status" value="1"/>
</dbReference>
<dbReference type="GO" id="GO:0003677">
    <property type="term" value="F:DNA binding"/>
    <property type="evidence" value="ECO:0007669"/>
    <property type="project" value="UniProtKB-KW"/>
</dbReference>
<dbReference type="RefSeq" id="WP_017620495.1">
    <property type="nucleotide sequence ID" value="NZ_ANBG01000328.1"/>
</dbReference>
<evidence type="ECO:0000256" key="4">
    <source>
        <dbReference type="ARBA" id="ARBA00023163"/>
    </source>
</evidence>
<dbReference type="InterPro" id="IPR036390">
    <property type="entry name" value="WH_DNA-bd_sf"/>
</dbReference>
<organism evidence="5 6">
    <name type="scientific">Nocardiopsis gilva YIM 90087</name>
    <dbReference type="NCBI Taxonomy" id="1235441"/>
    <lineage>
        <taxon>Bacteria</taxon>
        <taxon>Bacillati</taxon>
        <taxon>Actinomycetota</taxon>
        <taxon>Actinomycetes</taxon>
        <taxon>Streptosporangiales</taxon>
        <taxon>Nocardiopsidaceae</taxon>
        <taxon>Nocardiopsis</taxon>
    </lineage>
</organism>
<gene>
    <name evidence="5" type="ORF">CDO52_01550</name>
</gene>
<dbReference type="InterPro" id="IPR036388">
    <property type="entry name" value="WH-like_DNA-bd_sf"/>
</dbReference>
<keyword evidence="3" id="KW-0238">DNA-binding</keyword>
<sequence>MAKASPGGLEAAVMKVLWDQGAPMTVREVLDAVNEGRHRTLAYTTVMTTLARLADKGAVLREAAGRGYSYRPAGRDPAALAVRSVLTDHGDAAIAHFVEQVGADPEQLGRLRRLLDARPDEGRAGG</sequence>
<dbReference type="InterPro" id="IPR005650">
    <property type="entry name" value="BlaI_family"/>
</dbReference>